<accession>Q5CS77</accession>
<feature type="region of interest" description="Disordered" evidence="1">
    <location>
        <begin position="277"/>
        <end position="297"/>
    </location>
</feature>
<dbReference type="InParanoid" id="Q5CS77"/>
<dbReference type="GeneID" id="3371728"/>
<dbReference type="KEGG" id="cpv:cgd1_3790"/>
<reference evidence="2 3" key="1">
    <citation type="journal article" date="2004" name="Science">
        <title>Complete genome sequence of the apicomplexan, Cryptosporidium parvum.</title>
        <authorList>
            <person name="Abrahamsen M.S."/>
            <person name="Templeton T.J."/>
            <person name="Enomoto S."/>
            <person name="Abrahante J.E."/>
            <person name="Zhu G."/>
            <person name="Lancto C.A."/>
            <person name="Deng M."/>
            <person name="Liu C."/>
            <person name="Widmer G."/>
            <person name="Tzipori S."/>
            <person name="Buck G.A."/>
            <person name="Xu P."/>
            <person name="Bankier A.T."/>
            <person name="Dear P.H."/>
            <person name="Konfortov B.A."/>
            <person name="Spriggs H.F."/>
            <person name="Iyer L."/>
            <person name="Anantharaman V."/>
            <person name="Aravind L."/>
            <person name="Kapur V."/>
        </authorList>
    </citation>
    <scope>NUCLEOTIDE SEQUENCE [LARGE SCALE GENOMIC DNA]</scope>
    <source>
        <strain evidence="3">Iowa II</strain>
    </source>
</reference>
<dbReference type="OrthoDB" id="342018at2759"/>
<comment type="caution">
    <text evidence="2">The sequence shown here is derived from an EMBL/GenBank/DDBJ whole genome shotgun (WGS) entry which is preliminary data.</text>
</comment>
<proteinExistence type="predicted"/>
<dbReference type="RefSeq" id="XP_628190.1">
    <property type="nucleotide sequence ID" value="XM_628190.1"/>
</dbReference>
<protein>
    <submittedName>
        <fullName evidence="2">Uncharacterized protein</fullName>
    </submittedName>
</protein>
<evidence type="ECO:0000313" key="2">
    <source>
        <dbReference type="EMBL" id="EAK88276.1"/>
    </source>
</evidence>
<feature type="region of interest" description="Disordered" evidence="1">
    <location>
        <begin position="1241"/>
        <end position="1272"/>
    </location>
</feature>
<feature type="region of interest" description="Disordered" evidence="1">
    <location>
        <begin position="395"/>
        <end position="461"/>
    </location>
</feature>
<feature type="compositionally biased region" description="Polar residues" evidence="1">
    <location>
        <begin position="890"/>
        <end position="902"/>
    </location>
</feature>
<evidence type="ECO:0000256" key="1">
    <source>
        <dbReference type="SAM" id="MobiDB-lite"/>
    </source>
</evidence>
<feature type="compositionally biased region" description="Basic residues" evidence="1">
    <location>
        <begin position="1257"/>
        <end position="1272"/>
    </location>
</feature>
<organism evidence="2 3">
    <name type="scientific">Cryptosporidium parvum (strain Iowa II)</name>
    <dbReference type="NCBI Taxonomy" id="353152"/>
    <lineage>
        <taxon>Eukaryota</taxon>
        <taxon>Sar</taxon>
        <taxon>Alveolata</taxon>
        <taxon>Apicomplexa</taxon>
        <taxon>Conoidasida</taxon>
        <taxon>Coccidia</taxon>
        <taxon>Eucoccidiorida</taxon>
        <taxon>Eimeriorina</taxon>
        <taxon>Cryptosporidiidae</taxon>
        <taxon>Cryptosporidium</taxon>
    </lineage>
</organism>
<feature type="compositionally biased region" description="Polar residues" evidence="1">
    <location>
        <begin position="397"/>
        <end position="418"/>
    </location>
</feature>
<gene>
    <name evidence="2" type="ORF">cgd1_3790</name>
</gene>
<dbReference type="OMA" id="EECEDKY"/>
<dbReference type="AlphaFoldDB" id="Q5CS77"/>
<dbReference type="Proteomes" id="UP000006726">
    <property type="component" value="Chromosome 1"/>
</dbReference>
<sequence length="1272" mass="145090">MICNLSKLSKFAVFVFYAFFILQNSIVNAIDQLDIILCGRKGNQYYVTSTPFITKGAYLYADLLIKAIDGPWPVKKNGIPYTLDEFKLEIVRKVILTSPARLRLQISNVIPPENSAWTDIMGRMNKYPKALRIINDIRFSVFLCGPDMLDSPVITKFIENINRKYGNKFNPFTDKVIVAALKMHGVVESTIKRKQALSEKKHSHNIVQEKERTPIEKEISKTLPSSSIPFVESSAELTNLKEKVINAEDKPVTTQKPSLILSESEFEEFKDQRFFDSDYSKTPPFPEGDLKQSSTSNSAAFPEVSNELPETLLVTTGANAHPQFSSAMPNFSDIRVSQINKIGKDSLDLDSEASVSTEDYQALNNETLSNIDAKHELNEDIGDIDIASRLNEEEEITIQSPPVSQIETQPSVSSPELENNNEDQETQIENNNLSNPLSEERVLEQASEGTIGPPPGHQPLEIPITSLEYMQGNTELEEDAKNYREKEEITNNIEADFENEHSPEEDEDFEEEYNDEFEFASEDEYNQYLDYRDRHLRNNNGGYGEKFDQKETNILSAKYPLGKKVKTQKALLQDVSSVFTDLLNAVKSNKISEKNIAFGIPTLNLKLNTRSKAIVFEDRIIKKWKAQNIDGVMKSIPIFHQGSFDELSDSYKKHDITSNSKKKESTYVELDFNSAIKSHDKNEGGYVWIQRNLIATRTTSGFQDVLIKAALKGLETLSSVQCSSILNMPISSKEVEECISAYFGSILFGQNKVYGVMTDNDEENSIDGFEVSQVFKHHHEESPVKEKKKESDQFDEADLLIRKHLKQFADINKEGTNENEFSNLDLVDEQIKRNLKIMPRNAKPATLVGKTNQNFNAGVIDKEKNSQFSENSEEFSEELSEENSARPPVVTNTTIPKGSSIMSKDIGLNKHKGLEVPISLPQNDEINDIVSKKHLEMYANMKTPDSDEPHPLSEVDLEDQRIPDEYKDPEFIEKSLEKLAMNITDIYKKVSDDFKIPASDIDVIKDSYHEFLETVEIWSAIAGEALIFTGNQIKGFSLSKKNKLSYFYSREEFYVYQAIFNYSISLIASLDSFLNLRRNLEEIRELLRKSFSTILPYKPIKDLSERFDNNLREFKNNYNHNVRFFCRNITINECLGIMKDDFYRRNEKYINFIARNGSLKRAVSQILELFDFKVSAKDHLSAHGGTRDDINRYHAIKGYLSNQVPIFSKKFNRKLLKEQLNIDRVHATTAIKALLDKRGLSSNTSSCGNVRWESKNKTKNKKQKPITKKLKI</sequence>
<name>Q5CS77_CRYPI</name>
<dbReference type="STRING" id="353152.Q5CS77"/>
<dbReference type="EMBL" id="AAEE01000006">
    <property type="protein sequence ID" value="EAK88276.1"/>
    <property type="molecule type" value="Genomic_DNA"/>
</dbReference>
<feature type="region of interest" description="Disordered" evidence="1">
    <location>
        <begin position="860"/>
        <end position="904"/>
    </location>
</feature>
<keyword evidence="3" id="KW-1185">Reference proteome</keyword>
<evidence type="ECO:0000313" key="3">
    <source>
        <dbReference type="Proteomes" id="UP000006726"/>
    </source>
</evidence>
<feature type="compositionally biased region" description="Acidic residues" evidence="1">
    <location>
        <begin position="871"/>
        <end position="881"/>
    </location>
</feature>
<dbReference type="VEuPathDB" id="CryptoDB:cgd1_3790"/>